<evidence type="ECO:0000313" key="3">
    <source>
        <dbReference type="Proteomes" id="UP000276215"/>
    </source>
</evidence>
<reference evidence="2 3" key="1">
    <citation type="journal article" date="2018" name="Nat. Ecol. Evol.">
        <title>Pezizomycetes genomes reveal the molecular basis of ectomycorrhizal truffle lifestyle.</title>
        <authorList>
            <person name="Murat C."/>
            <person name="Payen T."/>
            <person name="Noel B."/>
            <person name="Kuo A."/>
            <person name="Morin E."/>
            <person name="Chen J."/>
            <person name="Kohler A."/>
            <person name="Krizsan K."/>
            <person name="Balestrini R."/>
            <person name="Da Silva C."/>
            <person name="Montanini B."/>
            <person name="Hainaut M."/>
            <person name="Levati E."/>
            <person name="Barry K.W."/>
            <person name="Belfiori B."/>
            <person name="Cichocki N."/>
            <person name="Clum A."/>
            <person name="Dockter R.B."/>
            <person name="Fauchery L."/>
            <person name="Guy J."/>
            <person name="Iotti M."/>
            <person name="Le Tacon F."/>
            <person name="Lindquist E.A."/>
            <person name="Lipzen A."/>
            <person name="Malagnac F."/>
            <person name="Mello A."/>
            <person name="Molinier V."/>
            <person name="Miyauchi S."/>
            <person name="Poulain J."/>
            <person name="Riccioni C."/>
            <person name="Rubini A."/>
            <person name="Sitrit Y."/>
            <person name="Splivallo R."/>
            <person name="Traeger S."/>
            <person name="Wang M."/>
            <person name="Zifcakova L."/>
            <person name="Wipf D."/>
            <person name="Zambonelli A."/>
            <person name="Paolocci F."/>
            <person name="Nowrousian M."/>
            <person name="Ottonello S."/>
            <person name="Baldrian P."/>
            <person name="Spatafora J.W."/>
            <person name="Henrissat B."/>
            <person name="Nagy L.G."/>
            <person name="Aury J.M."/>
            <person name="Wincker P."/>
            <person name="Grigoriev I.V."/>
            <person name="Bonfante P."/>
            <person name="Martin F.M."/>
        </authorList>
    </citation>
    <scope>NUCLEOTIDE SEQUENCE [LARGE SCALE GENOMIC DNA]</scope>
    <source>
        <strain evidence="2 3">120613-1</strain>
    </source>
</reference>
<feature type="compositionally biased region" description="Polar residues" evidence="1">
    <location>
        <begin position="45"/>
        <end position="59"/>
    </location>
</feature>
<evidence type="ECO:0000313" key="2">
    <source>
        <dbReference type="EMBL" id="RPB00757.1"/>
    </source>
</evidence>
<protein>
    <submittedName>
        <fullName evidence="2">Uncharacterized protein</fullName>
    </submittedName>
</protein>
<sequence length="67" mass="7174">MDDGWMVTLGSDPNLVNLLIAVALGYHNPAEAGLEVKGTKEKLRQPSQQEGTKTASLPQSEHIESGD</sequence>
<keyword evidence="3" id="KW-1185">Reference proteome</keyword>
<accession>A0A3N4JRE0</accession>
<evidence type="ECO:0000256" key="1">
    <source>
        <dbReference type="SAM" id="MobiDB-lite"/>
    </source>
</evidence>
<dbReference type="EMBL" id="ML120377">
    <property type="protein sequence ID" value="RPB00757.1"/>
    <property type="molecule type" value="Genomic_DNA"/>
</dbReference>
<proteinExistence type="predicted"/>
<organism evidence="2 3">
    <name type="scientific">Choiromyces venosus 120613-1</name>
    <dbReference type="NCBI Taxonomy" id="1336337"/>
    <lineage>
        <taxon>Eukaryota</taxon>
        <taxon>Fungi</taxon>
        <taxon>Dikarya</taxon>
        <taxon>Ascomycota</taxon>
        <taxon>Pezizomycotina</taxon>
        <taxon>Pezizomycetes</taxon>
        <taxon>Pezizales</taxon>
        <taxon>Tuberaceae</taxon>
        <taxon>Choiromyces</taxon>
    </lineage>
</organism>
<gene>
    <name evidence="2" type="ORF">L873DRAFT_1804480</name>
</gene>
<dbReference type="Proteomes" id="UP000276215">
    <property type="component" value="Unassembled WGS sequence"/>
</dbReference>
<dbReference type="AlphaFoldDB" id="A0A3N4JRE0"/>
<feature type="region of interest" description="Disordered" evidence="1">
    <location>
        <begin position="37"/>
        <end position="67"/>
    </location>
</feature>
<name>A0A3N4JRE0_9PEZI</name>